<dbReference type="PANTHER" id="PTHR46118">
    <property type="entry name" value="PROTEIN ABHD11"/>
    <property type="match status" value="1"/>
</dbReference>
<dbReference type="Gene3D" id="3.40.50.1820">
    <property type="entry name" value="alpha/beta hydrolase"/>
    <property type="match status" value="1"/>
</dbReference>
<evidence type="ECO:0000313" key="4">
    <source>
        <dbReference type="Proteomes" id="UP000033684"/>
    </source>
</evidence>
<reference evidence="4" key="1">
    <citation type="submission" date="2015-03" db="EMBL/GenBank/DDBJ databases">
        <title>Draft genome sequence of a novel methanotroph (Sn10-6) isolated from flooded ricefield rhizosphere in India.</title>
        <authorList>
            <person name="Pandit P.S."/>
            <person name="Pore S.D."/>
            <person name="Arora P."/>
            <person name="Kapse N.G."/>
            <person name="Dhakephalkar P.K."/>
            <person name="Rahalkar M.C."/>
        </authorList>
    </citation>
    <scope>NUCLEOTIDE SEQUENCE [LARGE SCALE GENOMIC DNA]</scope>
    <source>
        <strain evidence="4">Sn10-6</strain>
    </source>
</reference>
<dbReference type="RefSeq" id="WP_045778344.1">
    <property type="nucleotide sequence ID" value="NZ_LAJX01000038.1"/>
</dbReference>
<feature type="domain" description="AB hydrolase-1" evidence="2">
    <location>
        <begin position="17"/>
        <end position="242"/>
    </location>
</feature>
<comment type="caution">
    <text evidence="3">The sequence shown here is derived from an EMBL/GenBank/DDBJ whole genome shotgun (WGS) entry which is preliminary data.</text>
</comment>
<dbReference type="GO" id="GO:0016787">
    <property type="term" value="F:hydrolase activity"/>
    <property type="evidence" value="ECO:0007669"/>
    <property type="project" value="UniProtKB-KW"/>
</dbReference>
<accession>A0A0F3IL28</accession>
<organism evidence="3 4">
    <name type="scientific">Methylocucumis oryzae</name>
    <dbReference type="NCBI Taxonomy" id="1632867"/>
    <lineage>
        <taxon>Bacteria</taxon>
        <taxon>Pseudomonadati</taxon>
        <taxon>Pseudomonadota</taxon>
        <taxon>Gammaproteobacteria</taxon>
        <taxon>Methylococcales</taxon>
        <taxon>Methylococcaceae</taxon>
        <taxon>Methylocucumis</taxon>
    </lineage>
</organism>
<dbReference type="InterPro" id="IPR029058">
    <property type="entry name" value="AB_hydrolase_fold"/>
</dbReference>
<dbReference type="PANTHER" id="PTHR46118:SF4">
    <property type="entry name" value="PROTEIN ABHD11"/>
    <property type="match status" value="1"/>
</dbReference>
<keyword evidence="1 3" id="KW-0378">Hydrolase</keyword>
<dbReference type="AlphaFoldDB" id="A0A0F3IL28"/>
<evidence type="ECO:0000259" key="2">
    <source>
        <dbReference type="Pfam" id="PF00561"/>
    </source>
</evidence>
<dbReference type="Proteomes" id="UP000033684">
    <property type="component" value="Unassembled WGS sequence"/>
</dbReference>
<evidence type="ECO:0000313" key="3">
    <source>
        <dbReference type="EMBL" id="KJV07445.1"/>
    </source>
</evidence>
<dbReference type="Pfam" id="PF00561">
    <property type="entry name" value="Abhydrolase_1"/>
    <property type="match status" value="1"/>
</dbReference>
<gene>
    <name evidence="3" type="ORF">VZ94_04650</name>
</gene>
<name>A0A0F3IL28_9GAMM</name>
<dbReference type="SUPFAM" id="SSF53474">
    <property type="entry name" value="alpha/beta-Hydrolases"/>
    <property type="match status" value="1"/>
</dbReference>
<evidence type="ECO:0000256" key="1">
    <source>
        <dbReference type="ARBA" id="ARBA00022801"/>
    </source>
</evidence>
<dbReference type="OrthoDB" id="9808398at2"/>
<keyword evidence="4" id="KW-1185">Reference proteome</keyword>
<dbReference type="EMBL" id="LAJX01000038">
    <property type="protein sequence ID" value="KJV07445.1"/>
    <property type="molecule type" value="Genomic_DNA"/>
</dbReference>
<sequence>MSTVKLGFTAYGSPTAKPLIILHGFFASSRNWRLIAEQLANDYYVIVPDLRNHGASPHHECMDYPSMSADLSALINDLGLAETSLLGHSMGGKVAMWYALHHPERVAKLLIADISPITYTHSFAKLINALHALPLDRLTNRKQAENFLADAIPDLSYRQFLLQNLILEAHQYRWRINLEIFRANADYITGFPDTATVSAYTKPVLFLAGAASDYVKPESLPHLFPNAVIQKIPGAAHWIHVQQPRLFLAEVRRFL</sequence>
<proteinExistence type="predicted"/>
<reference evidence="3 4" key="2">
    <citation type="journal article" date="2016" name="Microb. Ecol.">
        <title>Genome Characteristics of a Novel Type I Methanotroph (Sn10-6) Isolated from a Flooded Indian Rice Field.</title>
        <authorList>
            <person name="Rahalkar M.C."/>
            <person name="Pandit P.S."/>
            <person name="Dhakephalkar P.K."/>
            <person name="Pore S."/>
            <person name="Arora P."/>
            <person name="Kapse N."/>
        </authorList>
    </citation>
    <scope>NUCLEOTIDE SEQUENCE [LARGE SCALE GENOMIC DNA]</scope>
    <source>
        <strain evidence="3 4">Sn10-6</strain>
    </source>
</reference>
<dbReference type="InterPro" id="IPR000073">
    <property type="entry name" value="AB_hydrolase_1"/>
</dbReference>
<dbReference type="PRINTS" id="PR00111">
    <property type="entry name" value="ABHYDROLASE"/>
</dbReference>
<protein>
    <submittedName>
        <fullName evidence="3">Alpha/beta hydrolase</fullName>
    </submittedName>
</protein>